<accession>A0A5C5ZY60</accession>
<dbReference type="CDD" id="cd11304">
    <property type="entry name" value="Cadherin_repeat"/>
    <property type="match status" value="1"/>
</dbReference>
<protein>
    <submittedName>
        <fullName evidence="3">Dockerin type I repeat protein</fullName>
    </submittedName>
</protein>
<feature type="domain" description="Cadherin-like" evidence="2">
    <location>
        <begin position="470"/>
        <end position="561"/>
    </location>
</feature>
<organism evidence="3 4">
    <name type="scientific">Neorhodopirellula pilleata</name>
    <dbReference type="NCBI Taxonomy" id="2714738"/>
    <lineage>
        <taxon>Bacteria</taxon>
        <taxon>Pseudomonadati</taxon>
        <taxon>Planctomycetota</taxon>
        <taxon>Planctomycetia</taxon>
        <taxon>Pirellulales</taxon>
        <taxon>Pirellulaceae</taxon>
        <taxon>Neorhodopirellula</taxon>
    </lineage>
</organism>
<sequence>MAPSSRSTRRGYFETRRTRTRRTLRVQVLDERRVLAAITGAVYHDANDSIRRDDDETGLVSRLVYVDQNDNASLDAGERYGLTDSNGNFSIDGLVDGDYWVRVFNGTASQVQTSPTSATHNHDVLAKTGITFAIPIAVHDAGQPNERISPAVFASGSMLQTVAADGTPGSPLDLGANIISVNRLVGGDLLVFSDTESGDRAWKVSDSLDTATPLVDSDLGPTFSSAGVDDLGKGIAIGGASNGDSEVWSVSNDGLTATSVNVPSDSVVTADPTPRVTDGPTRSLISYASQIDDGQGGVIDSLAIHVWSNASASMINADPIHVGGGLEVVAFSDEAGLVVVRGANDLTVHDLDNHLATLYTIEDTGGAVDIDATRGLVVTTSPRSFAPEDTGLRLLDQETGSLVADLAIDLSAVGDLATIALDGKLELVVVAGSAGLAQVNLRRPAAQKVSVSGGVATPVVSFGMRLIGDNSGPSFNNAPVLTTLEDTALLRPAPGILADVRDSENDQFVVIPFGDASVGVVNVSVDGGVTFAPPVDFEGQSEISILVTDGRDSIETILTIEVIGVPDGPTGIAPLAPVPENIPLNDVIAVIDVIDLDLVNNHIINVDDPRFDVINGELIFIGPDAISFEDFENLPLIPLIFTVVDTDAGTSDEYTMSIEITDADDPITDLTPDNATVLENRPGDIIKSLNVVDDDFDQFYEFSVDDDRFEVSFGELKLVDGVALDREAAETIVVNVTVTHADDSFTKAITLTVLDVPETPVGFALTNATVLERKDAAVIGDLTIAGNPAANGHVLTTNDSRFIFVGSTLRLADGVSVERTPGVDTEIQIEVTATPTLGGSAATDQFVITVIENQLPFHNPDYPEDVNGDGDASALDALIIINFLNEFNPGPVGPGDPAMGYDVNGDGQVTALDALLVINELNANGGGTGVVNNEPGGEPIAEDQPDAPPAPAPSPQRIVTNRSVIQDNSFDSLETQSDELVSSAIVEAIANDLVQIDESSADDTETESTDWVLQQGLDLSIKS</sequence>
<evidence type="ECO:0000256" key="1">
    <source>
        <dbReference type="SAM" id="MobiDB-lite"/>
    </source>
</evidence>
<name>A0A5C5ZY60_9BACT</name>
<dbReference type="InterPro" id="IPR013783">
    <property type="entry name" value="Ig-like_fold"/>
</dbReference>
<dbReference type="GO" id="GO:0000272">
    <property type="term" value="P:polysaccharide catabolic process"/>
    <property type="evidence" value="ECO:0007669"/>
    <property type="project" value="InterPro"/>
</dbReference>
<proteinExistence type="predicted"/>
<dbReference type="InterPro" id="IPR036439">
    <property type="entry name" value="Dockerin_dom_sf"/>
</dbReference>
<dbReference type="Gene3D" id="2.60.40.10">
    <property type="entry name" value="Immunoglobulins"/>
    <property type="match status" value="1"/>
</dbReference>
<dbReference type="Proteomes" id="UP000316213">
    <property type="component" value="Unassembled WGS sequence"/>
</dbReference>
<gene>
    <name evidence="3" type="ORF">Pla100_46320</name>
</gene>
<dbReference type="EMBL" id="SJPM01000011">
    <property type="protein sequence ID" value="TWT92612.1"/>
    <property type="molecule type" value="Genomic_DNA"/>
</dbReference>
<dbReference type="Pfam" id="PF17892">
    <property type="entry name" value="Cadherin_5"/>
    <property type="match status" value="1"/>
</dbReference>
<dbReference type="SUPFAM" id="SSF63446">
    <property type="entry name" value="Type I dockerin domain"/>
    <property type="match status" value="1"/>
</dbReference>
<dbReference type="Gene3D" id="1.10.1330.10">
    <property type="entry name" value="Dockerin domain"/>
    <property type="match status" value="1"/>
</dbReference>
<dbReference type="AlphaFoldDB" id="A0A5C5ZY60"/>
<evidence type="ECO:0000313" key="3">
    <source>
        <dbReference type="EMBL" id="TWT92612.1"/>
    </source>
</evidence>
<dbReference type="SUPFAM" id="SSF117074">
    <property type="entry name" value="Hypothetical protein PA1324"/>
    <property type="match status" value="1"/>
</dbReference>
<evidence type="ECO:0000313" key="4">
    <source>
        <dbReference type="Proteomes" id="UP000316213"/>
    </source>
</evidence>
<keyword evidence="4" id="KW-1185">Reference proteome</keyword>
<reference evidence="3 4" key="1">
    <citation type="submission" date="2019-02" db="EMBL/GenBank/DDBJ databases">
        <title>Deep-cultivation of Planctomycetes and their phenomic and genomic characterization uncovers novel biology.</title>
        <authorList>
            <person name="Wiegand S."/>
            <person name="Jogler M."/>
            <person name="Boedeker C."/>
            <person name="Pinto D."/>
            <person name="Vollmers J."/>
            <person name="Rivas-Marin E."/>
            <person name="Kohn T."/>
            <person name="Peeters S.H."/>
            <person name="Heuer A."/>
            <person name="Rast P."/>
            <person name="Oberbeckmann S."/>
            <person name="Bunk B."/>
            <person name="Jeske O."/>
            <person name="Meyerdierks A."/>
            <person name="Storesund J.E."/>
            <person name="Kallscheuer N."/>
            <person name="Luecker S."/>
            <person name="Lage O.M."/>
            <person name="Pohl T."/>
            <person name="Merkel B.J."/>
            <person name="Hornburger P."/>
            <person name="Mueller R.-W."/>
            <person name="Bruemmer F."/>
            <person name="Labrenz M."/>
            <person name="Spormann A.M."/>
            <person name="Op Den Camp H."/>
            <person name="Overmann J."/>
            <person name="Amann R."/>
            <person name="Jetten M.S.M."/>
            <person name="Mascher T."/>
            <person name="Medema M.H."/>
            <person name="Devos D.P."/>
            <person name="Kaster A.-K."/>
            <person name="Ovreas L."/>
            <person name="Rohde M."/>
            <person name="Galperin M.Y."/>
            <person name="Jogler C."/>
        </authorList>
    </citation>
    <scope>NUCLEOTIDE SEQUENCE [LARGE SCALE GENOMIC DNA]</scope>
    <source>
        <strain evidence="3 4">Pla100</strain>
    </source>
</reference>
<dbReference type="GO" id="GO:0004553">
    <property type="term" value="F:hydrolase activity, hydrolyzing O-glycosyl compounds"/>
    <property type="evidence" value="ECO:0007669"/>
    <property type="project" value="InterPro"/>
</dbReference>
<feature type="compositionally biased region" description="Low complexity" evidence="1">
    <location>
        <begin position="930"/>
        <end position="939"/>
    </location>
</feature>
<dbReference type="InterPro" id="IPR002105">
    <property type="entry name" value="Dockerin_1_rpt"/>
</dbReference>
<dbReference type="Pfam" id="PF00404">
    <property type="entry name" value="Dockerin_1"/>
    <property type="match status" value="1"/>
</dbReference>
<feature type="region of interest" description="Disordered" evidence="1">
    <location>
        <begin position="927"/>
        <end position="956"/>
    </location>
</feature>
<dbReference type="InterPro" id="IPR041690">
    <property type="entry name" value="Cadherin_5"/>
</dbReference>
<evidence type="ECO:0000259" key="2">
    <source>
        <dbReference type="Pfam" id="PF17892"/>
    </source>
</evidence>
<comment type="caution">
    <text evidence="3">The sequence shown here is derived from an EMBL/GenBank/DDBJ whole genome shotgun (WGS) entry which is preliminary data.</text>
</comment>